<evidence type="ECO:0000256" key="2">
    <source>
        <dbReference type="ARBA" id="ARBA00022692"/>
    </source>
</evidence>
<feature type="transmembrane region" description="Helical" evidence="6">
    <location>
        <begin position="149"/>
        <end position="171"/>
    </location>
</feature>
<keyword evidence="3 6" id="KW-1133">Transmembrane helix</keyword>
<evidence type="ECO:0000313" key="10">
    <source>
        <dbReference type="Proteomes" id="UP000245609"/>
    </source>
</evidence>
<evidence type="ECO:0000259" key="7">
    <source>
        <dbReference type="Pfam" id="PF12430"/>
    </source>
</evidence>
<dbReference type="Pfam" id="PF12537">
    <property type="entry name" value="GPHR_N"/>
    <property type="match status" value="1"/>
</dbReference>
<evidence type="ECO:0000259" key="8">
    <source>
        <dbReference type="Pfam" id="PF12537"/>
    </source>
</evidence>
<dbReference type="PANTHER" id="PTHR15948:SF0">
    <property type="entry name" value="GOLGI PH REGULATOR A-RELATED"/>
    <property type="match status" value="1"/>
</dbReference>
<feature type="transmembrane region" description="Helical" evidence="6">
    <location>
        <begin position="511"/>
        <end position="532"/>
    </location>
</feature>
<dbReference type="InterPro" id="IPR015672">
    <property type="entry name" value="GPHR/GTG"/>
</dbReference>
<keyword evidence="5" id="KW-0175">Coiled coil</keyword>
<protein>
    <recommendedName>
        <fullName evidence="11">Abscisic acid G-protein coupled receptor-like domain-containing protein</fullName>
    </recommendedName>
</protein>
<feature type="transmembrane region" description="Helical" evidence="6">
    <location>
        <begin position="469"/>
        <end position="491"/>
    </location>
</feature>
<accession>A0A2T9Y5J2</accession>
<feature type="transmembrane region" description="Helical" evidence="6">
    <location>
        <begin position="432"/>
        <end position="449"/>
    </location>
</feature>
<feature type="transmembrane region" description="Helical" evidence="6">
    <location>
        <begin position="114"/>
        <end position="137"/>
    </location>
</feature>
<evidence type="ECO:0000256" key="1">
    <source>
        <dbReference type="ARBA" id="ARBA00004141"/>
    </source>
</evidence>
<feature type="domain" description="Golgi pH regulator conserved" evidence="8">
    <location>
        <begin position="181"/>
        <end position="247"/>
    </location>
</feature>
<dbReference type="EMBL" id="MBFS01003279">
    <property type="protein sequence ID" value="PVU87554.1"/>
    <property type="molecule type" value="Genomic_DNA"/>
</dbReference>
<sequence length="574" mass="66384">MLIDWLIYAGSVSGFYIFANEYLAQKFVETIDVVEIIKEEKRSTINLSQLALDSFDGSLLDFQTKKKDNTIYRYANFVFSIAFSLSCTLFQLMIFEIQGILNKNTRWFLLKFNIWVLLSLVLILIPYLQCLLFVKIFRNSRRTSKKQLLTAFVMCLANFYLFWKIGAFFPLPASKPTGFQFFQIEPFISRVSVIGVTLMSVLAGFGAVNGPFNTLVAFARKVNDSQINLLKYQLELTLQNLEKLKEEISTLHDEQTNKLQPAKKQKGVFNRLITKISSSVGLYNESNPNIQYFSLPLILKQFFSKNLTVKKRFFFRKLNNGTRIIFIPKLALHQKEGEARELEVVADQMIGDLKSLQAQKSQWETSQTIKGKVLIIMGYFFSVYCAYKIIMAITNIVFYRVGKTDPVTNMIMILARYYDIGSVDNQYLSQQLSFFFVGIMVFFSIRGILIKLTKAFNIFSNYVSTSNVVLFYSQIMGMYSLSMLLMLRMSLPVQYQSLITMSLGSLEFQFYQRWADVIFVFAALFSLVFIYCMHQIQQDKYEELDYSAAYPNELEYDDYSQDSNSGHDSLSINI</sequence>
<proteinExistence type="predicted"/>
<comment type="caution">
    <text evidence="9">The sequence shown here is derived from an EMBL/GenBank/DDBJ whole genome shotgun (WGS) entry which is preliminary data.</text>
</comment>
<feature type="transmembrane region" description="Helical" evidence="6">
    <location>
        <begin position="74"/>
        <end position="94"/>
    </location>
</feature>
<feature type="transmembrane region" description="Helical" evidence="6">
    <location>
        <begin position="373"/>
        <end position="399"/>
    </location>
</feature>
<name>A0A2T9Y5J2_9FUNG</name>
<dbReference type="PANTHER" id="PTHR15948">
    <property type="entry name" value="G-PROTEIN COUPLED RECEPTOR 89-RELATED"/>
    <property type="match status" value="1"/>
</dbReference>
<evidence type="ECO:0000256" key="4">
    <source>
        <dbReference type="ARBA" id="ARBA00023136"/>
    </source>
</evidence>
<feature type="domain" description="Abscisic acid G-protein coupled receptor-like" evidence="7">
    <location>
        <begin position="366"/>
        <end position="534"/>
    </location>
</feature>
<gene>
    <name evidence="9" type="ORF">BB560_006476</name>
</gene>
<dbReference type="InterPro" id="IPR022535">
    <property type="entry name" value="Golgi_pH-regulator_cons_dom"/>
</dbReference>
<keyword evidence="10" id="KW-1185">Reference proteome</keyword>
<feature type="coiled-coil region" evidence="5">
    <location>
        <begin position="227"/>
        <end position="258"/>
    </location>
</feature>
<comment type="subcellular location">
    <subcellularLocation>
        <location evidence="1">Membrane</location>
        <topology evidence="1">Multi-pass membrane protein</topology>
    </subcellularLocation>
</comment>
<evidence type="ECO:0000256" key="5">
    <source>
        <dbReference type="SAM" id="Coils"/>
    </source>
</evidence>
<dbReference type="Proteomes" id="UP000245609">
    <property type="component" value="Unassembled WGS sequence"/>
</dbReference>
<dbReference type="InterPro" id="IPR025969">
    <property type="entry name" value="ABA_GPCR_dom"/>
</dbReference>
<keyword evidence="4 6" id="KW-0472">Membrane</keyword>
<dbReference type="GO" id="GO:0016020">
    <property type="term" value="C:membrane"/>
    <property type="evidence" value="ECO:0007669"/>
    <property type="project" value="UniProtKB-SubCell"/>
</dbReference>
<dbReference type="Pfam" id="PF12430">
    <property type="entry name" value="ABA_GPCR"/>
    <property type="match status" value="1"/>
</dbReference>
<evidence type="ECO:0000256" key="6">
    <source>
        <dbReference type="SAM" id="Phobius"/>
    </source>
</evidence>
<reference evidence="9 10" key="1">
    <citation type="journal article" date="2018" name="MBio">
        <title>Comparative Genomics Reveals the Core Gene Toolbox for the Fungus-Insect Symbiosis.</title>
        <authorList>
            <person name="Wang Y."/>
            <person name="Stata M."/>
            <person name="Wang W."/>
            <person name="Stajich J.E."/>
            <person name="White M.M."/>
            <person name="Moncalvo J.M."/>
        </authorList>
    </citation>
    <scope>NUCLEOTIDE SEQUENCE [LARGE SCALE GENOMIC DNA]</scope>
    <source>
        <strain evidence="9 10">SC-DP-2</strain>
    </source>
</reference>
<evidence type="ECO:0008006" key="11">
    <source>
        <dbReference type="Google" id="ProtNLM"/>
    </source>
</evidence>
<evidence type="ECO:0000256" key="3">
    <source>
        <dbReference type="ARBA" id="ARBA00022989"/>
    </source>
</evidence>
<evidence type="ECO:0000313" key="9">
    <source>
        <dbReference type="EMBL" id="PVU87554.1"/>
    </source>
</evidence>
<dbReference type="OrthoDB" id="264392at2759"/>
<keyword evidence="2 6" id="KW-0812">Transmembrane</keyword>
<dbReference type="STRING" id="133381.A0A2T9Y5J2"/>
<dbReference type="AlphaFoldDB" id="A0A2T9Y5J2"/>
<organism evidence="9 10">
    <name type="scientific">Smittium megazygosporum</name>
    <dbReference type="NCBI Taxonomy" id="133381"/>
    <lineage>
        <taxon>Eukaryota</taxon>
        <taxon>Fungi</taxon>
        <taxon>Fungi incertae sedis</taxon>
        <taxon>Zoopagomycota</taxon>
        <taxon>Kickxellomycotina</taxon>
        <taxon>Harpellomycetes</taxon>
        <taxon>Harpellales</taxon>
        <taxon>Legeriomycetaceae</taxon>
        <taxon>Smittium</taxon>
    </lineage>
</organism>
<feature type="transmembrane region" description="Helical" evidence="6">
    <location>
        <begin position="191"/>
        <end position="212"/>
    </location>
</feature>